<evidence type="ECO:0000313" key="2">
    <source>
        <dbReference type="Proteomes" id="UP000002415"/>
    </source>
</evidence>
<accession>A7HMY5</accession>
<protein>
    <submittedName>
        <fullName evidence="1">Uncharacterized protein</fullName>
    </submittedName>
</protein>
<gene>
    <name evidence="1" type="ordered locus">Fnod_1424</name>
</gene>
<dbReference type="KEGG" id="fno:Fnod_1424"/>
<dbReference type="RefSeq" id="WP_011994574.1">
    <property type="nucleotide sequence ID" value="NC_009718.1"/>
</dbReference>
<sequence>MTIKRLNIETFRKSFVYKILILTIFTFFASSVVYAAEASQSIPSKLGIKKIELNKTIKVDGKNYPYTFLDGMLLKDGERKITIDNKTYTVEVKTQPDKEPIEVTQSLYAYTFTKAALVINPTNRSLGNPVKSTEVTLSENPQIAVFEDEFGNISDVIFIPPLLEKLDILDSQVPITNISGKKFLLSSKSPYRLLSKVILNEQSGLILEEGVVIMNALNSELNIKGSFISTGPITILESGRLSVTQSGILYLNGNAYTTNINSDIGALIFLDNAKANNANLVLPNFVVIRNSELQNVTINGAYAVYIINSKIENLNIQNCGKVYINNSVVNTFVTSLLSKVIMYDSQIDNSEISDLSELNIVNSKISSLKILKGGLVKSKNSELNQIDIDDYSIIYLFNTSANALNVGNGKYYNLESKIKTINKIKK</sequence>
<reference evidence="1 2" key="2">
    <citation type="journal article" date="2009" name="Proc. Natl. Acad. Sci. U.S.A.">
        <title>On the chimeric nature, thermophilic origin, and phylogenetic placement of the Thermotogales.</title>
        <authorList>
            <person name="Zhaxybayeva O."/>
            <person name="Swithers K.S."/>
            <person name="Lapierre P."/>
            <person name="Fournier G.P."/>
            <person name="Bickhart D.M."/>
            <person name="DeBoy R.T."/>
            <person name="Nelson K.E."/>
            <person name="Nesbo C.L."/>
            <person name="Doolittle W.F."/>
            <person name="Gogarten J.P."/>
            <person name="Noll K.M."/>
        </authorList>
    </citation>
    <scope>NUCLEOTIDE SEQUENCE [LARGE SCALE GENOMIC DNA]</scope>
    <source>
        <strain evidence="2">ATCC 35602 / DSM 5306 / Rt17-B1</strain>
    </source>
</reference>
<dbReference type="Proteomes" id="UP000002415">
    <property type="component" value="Chromosome"/>
</dbReference>
<dbReference type="OrthoDB" id="41500at2"/>
<name>A7HMY5_FERNB</name>
<dbReference type="AlphaFoldDB" id="A7HMY5"/>
<dbReference type="EMBL" id="CP000771">
    <property type="protein sequence ID" value="ABS61268.1"/>
    <property type="molecule type" value="Genomic_DNA"/>
</dbReference>
<keyword evidence="2" id="KW-1185">Reference proteome</keyword>
<dbReference type="eggNOG" id="ENOG5033N87">
    <property type="taxonomic scope" value="Bacteria"/>
</dbReference>
<dbReference type="HOGENOM" id="CLU_648520_0_0_0"/>
<proteinExistence type="predicted"/>
<organism evidence="1 2">
    <name type="scientific">Fervidobacterium nodosum (strain ATCC 35602 / DSM 5306 / Rt17-B1)</name>
    <dbReference type="NCBI Taxonomy" id="381764"/>
    <lineage>
        <taxon>Bacteria</taxon>
        <taxon>Thermotogati</taxon>
        <taxon>Thermotogota</taxon>
        <taxon>Thermotogae</taxon>
        <taxon>Thermotogales</taxon>
        <taxon>Fervidobacteriaceae</taxon>
        <taxon>Fervidobacterium</taxon>
    </lineage>
</organism>
<dbReference type="STRING" id="381764.Fnod_1424"/>
<reference evidence="1 2" key="1">
    <citation type="submission" date="2007-07" db="EMBL/GenBank/DDBJ databases">
        <title>Complete sequence of Fervidobacterium nodosum Rt17-B1.</title>
        <authorList>
            <consortium name="US DOE Joint Genome Institute"/>
            <person name="Copeland A."/>
            <person name="Lucas S."/>
            <person name="Lapidus A."/>
            <person name="Barry K."/>
            <person name="Glavina del Rio T."/>
            <person name="Dalin E."/>
            <person name="Tice H."/>
            <person name="Pitluck S."/>
            <person name="Saunders E."/>
            <person name="Brettin T."/>
            <person name="Bruce D."/>
            <person name="Detter J.C."/>
            <person name="Han C."/>
            <person name="Schmutz J."/>
            <person name="Larimer F."/>
            <person name="Land M."/>
            <person name="Hauser L."/>
            <person name="Kyrpides N."/>
            <person name="Mikhailova N."/>
            <person name="Nelson K."/>
            <person name="Gogarten J.P."/>
            <person name="Noll K."/>
            <person name="Richardson P."/>
        </authorList>
    </citation>
    <scope>NUCLEOTIDE SEQUENCE [LARGE SCALE GENOMIC DNA]</scope>
    <source>
        <strain evidence="2">ATCC 35602 / DSM 5306 / Rt17-B1</strain>
    </source>
</reference>
<evidence type="ECO:0000313" key="1">
    <source>
        <dbReference type="EMBL" id="ABS61268.1"/>
    </source>
</evidence>